<dbReference type="PANTHER" id="PTHR18763">
    <property type="entry name" value="WD-REPEAT PROTEIN 18"/>
    <property type="match status" value="1"/>
</dbReference>
<evidence type="ECO:0000256" key="5">
    <source>
        <dbReference type="PROSITE-ProRule" id="PRU00221"/>
    </source>
</evidence>
<feature type="region of interest" description="Disordered" evidence="7">
    <location>
        <begin position="509"/>
        <end position="561"/>
    </location>
</feature>
<dbReference type="InterPro" id="IPR015943">
    <property type="entry name" value="WD40/YVTN_repeat-like_dom_sf"/>
</dbReference>
<proteinExistence type="inferred from homology"/>
<comment type="subcellular location">
    <subcellularLocation>
        <location evidence="6">Nucleus</location>
    </subcellularLocation>
</comment>
<dbReference type="FunFam" id="2.130.10.10:FF:000929">
    <property type="entry name" value="Ribosomal assembly complex component Ipi3"/>
    <property type="match status" value="1"/>
</dbReference>
<dbReference type="GO" id="GO:0006364">
    <property type="term" value="P:rRNA processing"/>
    <property type="evidence" value="ECO:0007669"/>
    <property type="project" value="UniProtKB-UniRule"/>
</dbReference>
<comment type="similarity">
    <text evidence="2 6">Belongs to the WD repeat IPI3/WDR18 family.</text>
</comment>
<evidence type="ECO:0000313" key="8">
    <source>
        <dbReference type="EMBL" id="KAF2752291.1"/>
    </source>
</evidence>
<dbReference type="InterPro" id="IPR045227">
    <property type="entry name" value="WDR18/Ipi3/RID3"/>
</dbReference>
<gene>
    <name evidence="8" type="ORF">M011DRAFT_393538</name>
</gene>
<dbReference type="GO" id="GO:0006261">
    <property type="term" value="P:DNA-templated DNA replication"/>
    <property type="evidence" value="ECO:0007669"/>
    <property type="project" value="TreeGrafter"/>
</dbReference>
<sequence length="561" mass="60237">MLTEHFVASIAAPTKPNTGVTKDAGVFLHEFQPLAAQRHVFKKSAAASNGLAVSSSHIFTAQDGKAVVHVYSREKGNQEAIVPFPERVHSIALACDDTVLLVGGESGRVMVWELCSGRLVSTSTSHLQPVTALVVDPTSNFFLSGSSDSMIHVWNLASILSFSPDSPRSPIHTLSTHRVPITGLACGHSSTTANIAVSVSEDKSAMVWDYHSGQLLRTYLLPEAATAVTLDPADRAFYVAYADGSLQTLSFYDEMQQSTPVDILRDGSQSHRPVQPPPTTRFNAESQKLGGVLSLSLSWDGTTLLSGHDSGKIASWDLAKNNFMATLTSLPGPVTNLQFLTPTGFPNAPAPKFRIHTVTKPRQDLSMPMSGNALVPPNYTWNVEFTGRISVPRISAIDEPEVRKSDFEEALTHASFPMSMLEESLAELESWGSKPTPTTTVAPAADFLSLSESTTAGKATAAPSSASASASDDVKALKKQLATLQRIQKATFSQLSSLREENTYLLNKERERARQVQKRGLSNGRGDADVDMDDAVTSSESDASSEEDEDTGSGDDGNRTD</sequence>
<accession>A0A6A6VSN9</accession>
<comment type="function">
    <text evidence="1 6">Component of the RIX1 complex required for processing of ITS2 sequences from 35S pre-rRNA.</text>
</comment>
<dbReference type="InterPro" id="IPR001680">
    <property type="entry name" value="WD40_rpt"/>
</dbReference>
<dbReference type="PROSITE" id="PS50082">
    <property type="entry name" value="WD_REPEATS_2"/>
    <property type="match status" value="2"/>
</dbReference>
<dbReference type="OrthoDB" id="756370at2759"/>
<feature type="repeat" description="WD" evidence="5">
    <location>
        <begin position="123"/>
        <end position="158"/>
    </location>
</feature>
<dbReference type="PROSITE" id="PS50294">
    <property type="entry name" value="WD_REPEATS_REGION"/>
    <property type="match status" value="1"/>
</dbReference>
<dbReference type="InterPro" id="IPR036322">
    <property type="entry name" value="WD40_repeat_dom_sf"/>
</dbReference>
<organism evidence="8 9">
    <name type="scientific">Sporormia fimetaria CBS 119925</name>
    <dbReference type="NCBI Taxonomy" id="1340428"/>
    <lineage>
        <taxon>Eukaryota</taxon>
        <taxon>Fungi</taxon>
        <taxon>Dikarya</taxon>
        <taxon>Ascomycota</taxon>
        <taxon>Pezizomycotina</taxon>
        <taxon>Dothideomycetes</taxon>
        <taxon>Pleosporomycetidae</taxon>
        <taxon>Pleosporales</taxon>
        <taxon>Sporormiaceae</taxon>
        <taxon>Sporormia</taxon>
    </lineage>
</organism>
<dbReference type="EMBL" id="MU006561">
    <property type="protein sequence ID" value="KAF2752291.1"/>
    <property type="molecule type" value="Genomic_DNA"/>
</dbReference>
<keyword evidence="4" id="KW-0677">Repeat</keyword>
<evidence type="ECO:0000256" key="7">
    <source>
        <dbReference type="SAM" id="MobiDB-lite"/>
    </source>
</evidence>
<protein>
    <recommendedName>
        <fullName evidence="6">Pre-rRNA-processing protein IPI3</fullName>
    </recommendedName>
</protein>
<reference evidence="8" key="1">
    <citation type="journal article" date="2020" name="Stud. Mycol.">
        <title>101 Dothideomycetes genomes: a test case for predicting lifestyles and emergence of pathogens.</title>
        <authorList>
            <person name="Haridas S."/>
            <person name="Albert R."/>
            <person name="Binder M."/>
            <person name="Bloem J."/>
            <person name="Labutti K."/>
            <person name="Salamov A."/>
            <person name="Andreopoulos B."/>
            <person name="Baker S."/>
            <person name="Barry K."/>
            <person name="Bills G."/>
            <person name="Bluhm B."/>
            <person name="Cannon C."/>
            <person name="Castanera R."/>
            <person name="Culley D."/>
            <person name="Daum C."/>
            <person name="Ezra D."/>
            <person name="Gonzalez J."/>
            <person name="Henrissat B."/>
            <person name="Kuo A."/>
            <person name="Liang C."/>
            <person name="Lipzen A."/>
            <person name="Lutzoni F."/>
            <person name="Magnuson J."/>
            <person name="Mondo S."/>
            <person name="Nolan M."/>
            <person name="Ohm R."/>
            <person name="Pangilinan J."/>
            <person name="Park H.-J."/>
            <person name="Ramirez L."/>
            <person name="Alfaro M."/>
            <person name="Sun H."/>
            <person name="Tritt A."/>
            <person name="Yoshinaga Y."/>
            <person name="Zwiers L.-H."/>
            <person name="Turgeon B."/>
            <person name="Goodwin S."/>
            <person name="Spatafora J."/>
            <person name="Crous P."/>
            <person name="Grigoriev I."/>
        </authorList>
    </citation>
    <scope>NUCLEOTIDE SEQUENCE</scope>
    <source>
        <strain evidence="8">CBS 119925</strain>
    </source>
</reference>
<evidence type="ECO:0000256" key="1">
    <source>
        <dbReference type="ARBA" id="ARBA00002355"/>
    </source>
</evidence>
<dbReference type="PANTHER" id="PTHR18763:SF0">
    <property type="entry name" value="WD REPEAT-CONTAINING PROTEIN 18"/>
    <property type="match status" value="1"/>
</dbReference>
<keyword evidence="9" id="KW-1185">Reference proteome</keyword>
<dbReference type="GO" id="GO:0120330">
    <property type="term" value="C:rixosome complex"/>
    <property type="evidence" value="ECO:0007669"/>
    <property type="project" value="UniProtKB-UniRule"/>
</dbReference>
<comment type="subunit">
    <text evidence="6">Component of the RIX1 complex, composed of IPI1, RIX1/IPI2 and IPI3 in a 1:2:2 stoichiometry. The complex interacts (via RIX1) with MDN1 (via its hexameric AAA ATPase ring) and the pre-60S ribosome particles.</text>
</comment>
<evidence type="ECO:0000313" key="9">
    <source>
        <dbReference type="Proteomes" id="UP000799440"/>
    </source>
</evidence>
<keyword evidence="3 5" id="KW-0853">WD repeat</keyword>
<keyword evidence="6" id="KW-0698">rRNA processing</keyword>
<evidence type="ECO:0000256" key="2">
    <source>
        <dbReference type="ARBA" id="ARBA00010143"/>
    </source>
</evidence>
<dbReference type="SMART" id="SM00320">
    <property type="entry name" value="WD40"/>
    <property type="match status" value="5"/>
</dbReference>
<dbReference type="SUPFAM" id="SSF50978">
    <property type="entry name" value="WD40 repeat-like"/>
    <property type="match status" value="1"/>
</dbReference>
<feature type="repeat" description="WD" evidence="5">
    <location>
        <begin position="174"/>
        <end position="218"/>
    </location>
</feature>
<feature type="compositionally biased region" description="Acidic residues" evidence="7">
    <location>
        <begin position="543"/>
        <end position="553"/>
    </location>
</feature>
<evidence type="ECO:0000256" key="3">
    <source>
        <dbReference type="ARBA" id="ARBA00022574"/>
    </source>
</evidence>
<dbReference type="Gene3D" id="2.130.10.10">
    <property type="entry name" value="YVTN repeat-like/Quinoprotein amine dehydrogenase"/>
    <property type="match status" value="2"/>
</dbReference>
<keyword evidence="6" id="KW-0539">Nucleus</keyword>
<dbReference type="AlphaFoldDB" id="A0A6A6VSN9"/>
<dbReference type="Proteomes" id="UP000799440">
    <property type="component" value="Unassembled WGS sequence"/>
</dbReference>
<dbReference type="GO" id="GO:0005656">
    <property type="term" value="C:nuclear pre-replicative complex"/>
    <property type="evidence" value="ECO:0007669"/>
    <property type="project" value="TreeGrafter"/>
</dbReference>
<name>A0A6A6VSN9_9PLEO</name>
<evidence type="ECO:0000256" key="6">
    <source>
        <dbReference type="RuleBase" id="RU369067"/>
    </source>
</evidence>
<dbReference type="Pfam" id="PF00400">
    <property type="entry name" value="WD40"/>
    <property type="match status" value="2"/>
</dbReference>
<evidence type="ECO:0000256" key="4">
    <source>
        <dbReference type="ARBA" id="ARBA00022737"/>
    </source>
</evidence>